<dbReference type="InterPro" id="IPR000524">
    <property type="entry name" value="Tscrpt_reg_HTH_GntR"/>
</dbReference>
<dbReference type="PANTHER" id="PTHR46577:SF1">
    <property type="entry name" value="HTH-TYPE TRANSCRIPTIONAL REGULATORY PROTEIN GABR"/>
    <property type="match status" value="1"/>
</dbReference>
<dbReference type="OrthoDB" id="9808770at2"/>
<keyword evidence="5" id="KW-0804">Transcription</keyword>
<dbReference type="Pfam" id="PF00392">
    <property type="entry name" value="GntR"/>
    <property type="match status" value="1"/>
</dbReference>
<dbReference type="InterPro" id="IPR036388">
    <property type="entry name" value="WH-like_DNA-bd_sf"/>
</dbReference>
<sequence>MDPIFGLQLRVDRQGQEPLRVQLQRQLSHAIFEGRLKAGTLLPPSRQLAALLGVSRNTVMQVYEQLASEGLLLSKPGSGTEVRDLALPASQEPGRPDAGRWLKGLWHDLTLFAPPERALPYDFALGAADLSLFPFDHWRRCQVRALRQFETQGLDMDWAGYPPLRALIASFVSQSRAVSCNPGQVLVCSGAQQGFSLIGSALIEPGKTLVAMESPGYPMARRAFLAAGARVVEVPVDAEGLMVDALPGGVDLVYVTPSHQFPTTVAMSASRRLALLQQARARDFLIIEDDYDAEFQLGGQPIDALQTLDKDGRVLYVGTFSKCMFGDLRLGFVIVPDWLVQPLVLARQAADLHSPLVAQAALAEFIRQGALRRHVRAMGKQYRAKHQEVCQALAGCPWLVPVPLLAGVHMALLADEALDLEALVIRARALGVNVSHSGPFGLAAGTRPRHLLLGLGPIALEDIAPAMARLNAAVAEQIKA</sequence>
<dbReference type="Gene3D" id="1.10.10.10">
    <property type="entry name" value="Winged helix-like DNA-binding domain superfamily/Winged helix DNA-binding domain"/>
    <property type="match status" value="1"/>
</dbReference>
<dbReference type="RefSeq" id="WP_008482841.1">
    <property type="nucleotide sequence ID" value="NZ_AMRI01000003.1"/>
</dbReference>
<dbReference type="GO" id="GO:0003700">
    <property type="term" value="F:DNA-binding transcription factor activity"/>
    <property type="evidence" value="ECO:0007669"/>
    <property type="project" value="InterPro"/>
</dbReference>
<dbReference type="CDD" id="cd00609">
    <property type="entry name" value="AAT_like"/>
    <property type="match status" value="1"/>
</dbReference>
<keyword evidence="8" id="KW-1185">Reference proteome</keyword>
<protein>
    <submittedName>
        <fullName evidence="7">GntR family transcriptional regulator</fullName>
    </submittedName>
</protein>
<dbReference type="SUPFAM" id="SSF46785">
    <property type="entry name" value="Winged helix' DNA-binding domain"/>
    <property type="match status" value="1"/>
</dbReference>
<dbReference type="SUPFAM" id="SSF53383">
    <property type="entry name" value="PLP-dependent transferases"/>
    <property type="match status" value="1"/>
</dbReference>
<dbReference type="eggNOG" id="COG1167">
    <property type="taxonomic scope" value="Bacteria"/>
</dbReference>
<evidence type="ECO:0000256" key="5">
    <source>
        <dbReference type="ARBA" id="ARBA00023163"/>
    </source>
</evidence>
<dbReference type="GO" id="GO:0003677">
    <property type="term" value="F:DNA binding"/>
    <property type="evidence" value="ECO:0007669"/>
    <property type="project" value="UniProtKB-KW"/>
</dbReference>
<keyword evidence="3" id="KW-0805">Transcription regulation</keyword>
<keyword evidence="4" id="KW-0238">DNA-binding</keyword>
<reference evidence="7 8" key="1">
    <citation type="journal article" date="2012" name="J. Bacteriol.">
        <title>Genome Sequence of Gallaecimonas xiamenensis Type Strain 3-C-1.</title>
        <authorList>
            <person name="Lai Q."/>
            <person name="Wang L."/>
            <person name="Wang W."/>
            <person name="Shao Z."/>
        </authorList>
    </citation>
    <scope>NUCLEOTIDE SEQUENCE [LARGE SCALE GENOMIC DNA]</scope>
    <source>
        <strain evidence="7 8">3-C-1</strain>
    </source>
</reference>
<dbReference type="Proteomes" id="UP000006755">
    <property type="component" value="Unassembled WGS sequence"/>
</dbReference>
<comment type="similarity">
    <text evidence="1">In the C-terminal section; belongs to the class-I pyridoxal-phosphate-dependent aminotransferase family.</text>
</comment>
<evidence type="ECO:0000256" key="3">
    <source>
        <dbReference type="ARBA" id="ARBA00023015"/>
    </source>
</evidence>
<organism evidence="7 8">
    <name type="scientific">Gallaecimonas xiamenensis 3-C-1</name>
    <dbReference type="NCBI Taxonomy" id="745411"/>
    <lineage>
        <taxon>Bacteria</taxon>
        <taxon>Pseudomonadati</taxon>
        <taxon>Pseudomonadota</taxon>
        <taxon>Gammaproteobacteria</taxon>
        <taxon>Enterobacterales</taxon>
        <taxon>Gallaecimonadaceae</taxon>
        <taxon>Gallaecimonas</taxon>
    </lineage>
</organism>
<dbReference type="PRINTS" id="PR00035">
    <property type="entry name" value="HTHGNTR"/>
</dbReference>
<dbReference type="InterPro" id="IPR051446">
    <property type="entry name" value="HTH_trans_reg/aminotransferase"/>
</dbReference>
<evidence type="ECO:0000259" key="6">
    <source>
        <dbReference type="PROSITE" id="PS50949"/>
    </source>
</evidence>
<dbReference type="SMART" id="SM00345">
    <property type="entry name" value="HTH_GNTR"/>
    <property type="match status" value="1"/>
</dbReference>
<evidence type="ECO:0000313" key="8">
    <source>
        <dbReference type="Proteomes" id="UP000006755"/>
    </source>
</evidence>
<evidence type="ECO:0000256" key="2">
    <source>
        <dbReference type="ARBA" id="ARBA00022898"/>
    </source>
</evidence>
<evidence type="ECO:0000313" key="7">
    <source>
        <dbReference type="EMBL" id="EKE77155.1"/>
    </source>
</evidence>
<gene>
    <name evidence="7" type="ORF">B3C1_03080</name>
</gene>
<dbReference type="AlphaFoldDB" id="K2KIU9"/>
<dbReference type="EMBL" id="AMRI01000003">
    <property type="protein sequence ID" value="EKE77155.1"/>
    <property type="molecule type" value="Genomic_DNA"/>
</dbReference>
<dbReference type="GO" id="GO:0030170">
    <property type="term" value="F:pyridoxal phosphate binding"/>
    <property type="evidence" value="ECO:0007669"/>
    <property type="project" value="InterPro"/>
</dbReference>
<dbReference type="InterPro" id="IPR015424">
    <property type="entry name" value="PyrdxlP-dep_Trfase"/>
</dbReference>
<keyword evidence="2" id="KW-0663">Pyridoxal phosphate</keyword>
<evidence type="ECO:0000256" key="1">
    <source>
        <dbReference type="ARBA" id="ARBA00005384"/>
    </source>
</evidence>
<name>K2KIU9_9GAMM</name>
<dbReference type="Gene3D" id="3.40.640.10">
    <property type="entry name" value="Type I PLP-dependent aspartate aminotransferase-like (Major domain)"/>
    <property type="match status" value="1"/>
</dbReference>
<dbReference type="PANTHER" id="PTHR46577">
    <property type="entry name" value="HTH-TYPE TRANSCRIPTIONAL REGULATORY PROTEIN GABR"/>
    <property type="match status" value="1"/>
</dbReference>
<dbReference type="STRING" id="745411.B3C1_03080"/>
<dbReference type="InterPro" id="IPR015421">
    <property type="entry name" value="PyrdxlP-dep_Trfase_major"/>
</dbReference>
<feature type="domain" description="HTH gntR-type" evidence="6">
    <location>
        <begin position="17"/>
        <end position="85"/>
    </location>
</feature>
<dbReference type="InterPro" id="IPR004839">
    <property type="entry name" value="Aminotransferase_I/II_large"/>
</dbReference>
<dbReference type="Pfam" id="PF00155">
    <property type="entry name" value="Aminotran_1_2"/>
    <property type="match status" value="1"/>
</dbReference>
<dbReference type="InterPro" id="IPR036390">
    <property type="entry name" value="WH_DNA-bd_sf"/>
</dbReference>
<evidence type="ECO:0000256" key="4">
    <source>
        <dbReference type="ARBA" id="ARBA00023125"/>
    </source>
</evidence>
<proteinExistence type="inferred from homology"/>
<dbReference type="PROSITE" id="PS50949">
    <property type="entry name" value="HTH_GNTR"/>
    <property type="match status" value="1"/>
</dbReference>
<accession>K2KIU9</accession>
<comment type="caution">
    <text evidence="7">The sequence shown here is derived from an EMBL/GenBank/DDBJ whole genome shotgun (WGS) entry which is preliminary data.</text>
</comment>
<dbReference type="CDD" id="cd07377">
    <property type="entry name" value="WHTH_GntR"/>
    <property type="match status" value="1"/>
</dbReference>